<dbReference type="SUPFAM" id="SSF64288">
    <property type="entry name" value="Chorismate lyase-like"/>
    <property type="match status" value="1"/>
</dbReference>
<dbReference type="GO" id="GO:0003677">
    <property type="term" value="F:DNA binding"/>
    <property type="evidence" value="ECO:0007669"/>
    <property type="project" value="UniProtKB-KW"/>
</dbReference>
<keyword evidence="2 5" id="KW-0238">DNA-binding</keyword>
<dbReference type="GO" id="GO:0003700">
    <property type="term" value="F:DNA-binding transcription factor activity"/>
    <property type="evidence" value="ECO:0007669"/>
    <property type="project" value="InterPro"/>
</dbReference>
<dbReference type="InterPro" id="IPR050679">
    <property type="entry name" value="Bact_HTH_transcr_reg"/>
</dbReference>
<dbReference type="Pfam" id="PF00392">
    <property type="entry name" value="GntR"/>
    <property type="match status" value="1"/>
</dbReference>
<gene>
    <name evidence="5" type="primary">mngR_2</name>
    <name evidence="5" type="ORF">ERS852574_02885</name>
</gene>
<protein>
    <submittedName>
        <fullName evidence="5">DNA-binding transcriptional repressor MngR</fullName>
    </submittedName>
</protein>
<evidence type="ECO:0000313" key="6">
    <source>
        <dbReference type="Proteomes" id="UP000095727"/>
    </source>
</evidence>
<dbReference type="SMART" id="SM00345">
    <property type="entry name" value="HTH_GNTR"/>
    <property type="match status" value="1"/>
</dbReference>
<dbReference type="InterPro" id="IPR000524">
    <property type="entry name" value="Tscrpt_reg_HTH_GntR"/>
</dbReference>
<evidence type="ECO:0000256" key="1">
    <source>
        <dbReference type="ARBA" id="ARBA00023015"/>
    </source>
</evidence>
<dbReference type="SUPFAM" id="SSF46785">
    <property type="entry name" value="Winged helix' DNA-binding domain"/>
    <property type="match status" value="1"/>
</dbReference>
<evidence type="ECO:0000256" key="3">
    <source>
        <dbReference type="ARBA" id="ARBA00023163"/>
    </source>
</evidence>
<dbReference type="InterPro" id="IPR036390">
    <property type="entry name" value="WH_DNA-bd_sf"/>
</dbReference>
<feature type="domain" description="HTH gntR-type" evidence="4">
    <location>
        <begin position="6"/>
        <end position="74"/>
    </location>
</feature>
<dbReference type="EMBL" id="CYXR01000027">
    <property type="protein sequence ID" value="CUN12929.1"/>
    <property type="molecule type" value="Genomic_DNA"/>
</dbReference>
<dbReference type="PANTHER" id="PTHR44846">
    <property type="entry name" value="MANNOSYL-D-GLYCERATE TRANSPORT/METABOLISM SYSTEM REPRESSOR MNGR-RELATED"/>
    <property type="match status" value="1"/>
</dbReference>
<dbReference type="PANTHER" id="PTHR44846:SF1">
    <property type="entry name" value="MANNOSYL-D-GLYCERATE TRANSPORT_METABOLISM SYSTEM REPRESSOR MNGR-RELATED"/>
    <property type="match status" value="1"/>
</dbReference>
<dbReference type="Gene3D" id="3.40.1410.10">
    <property type="entry name" value="Chorismate lyase-like"/>
    <property type="match status" value="1"/>
</dbReference>
<dbReference type="InterPro" id="IPR028978">
    <property type="entry name" value="Chorismate_lyase_/UTRA_dom_sf"/>
</dbReference>
<proteinExistence type="predicted"/>
<dbReference type="PRINTS" id="PR00035">
    <property type="entry name" value="HTHGNTR"/>
</dbReference>
<evidence type="ECO:0000256" key="2">
    <source>
        <dbReference type="ARBA" id="ARBA00023125"/>
    </source>
</evidence>
<dbReference type="Proteomes" id="UP000095727">
    <property type="component" value="Unassembled WGS sequence"/>
</dbReference>
<dbReference type="PROSITE" id="PS50949">
    <property type="entry name" value="HTH_GNTR"/>
    <property type="match status" value="1"/>
</dbReference>
<dbReference type="SMART" id="SM00866">
    <property type="entry name" value="UTRA"/>
    <property type="match status" value="1"/>
</dbReference>
<organism evidence="5 6">
    <name type="scientific">Coprococcus comes</name>
    <dbReference type="NCBI Taxonomy" id="410072"/>
    <lineage>
        <taxon>Bacteria</taxon>
        <taxon>Bacillati</taxon>
        <taxon>Bacillota</taxon>
        <taxon>Clostridia</taxon>
        <taxon>Lachnospirales</taxon>
        <taxon>Lachnospiraceae</taxon>
        <taxon>Coprococcus</taxon>
    </lineage>
</organism>
<reference evidence="5 6" key="1">
    <citation type="submission" date="2015-09" db="EMBL/GenBank/DDBJ databases">
        <authorList>
            <consortium name="Pathogen Informatics"/>
        </authorList>
    </citation>
    <scope>NUCLEOTIDE SEQUENCE [LARGE SCALE GENOMIC DNA]</scope>
    <source>
        <strain evidence="5 6">2789STDY5834962</strain>
    </source>
</reference>
<evidence type="ECO:0000313" key="5">
    <source>
        <dbReference type="EMBL" id="CUN12929.1"/>
    </source>
</evidence>
<dbReference type="CDD" id="cd07377">
    <property type="entry name" value="WHTH_GntR"/>
    <property type="match status" value="1"/>
</dbReference>
<dbReference type="GO" id="GO:0045892">
    <property type="term" value="P:negative regulation of DNA-templated transcription"/>
    <property type="evidence" value="ECO:0007669"/>
    <property type="project" value="TreeGrafter"/>
</dbReference>
<name>A0A173UDK5_9FIRM</name>
<dbReference type="AlphaFoldDB" id="A0A173UDK5"/>
<accession>A0A173UDK5</accession>
<dbReference type="InterPro" id="IPR011663">
    <property type="entry name" value="UTRA"/>
</dbReference>
<dbReference type="Pfam" id="PF07702">
    <property type="entry name" value="UTRA"/>
    <property type="match status" value="1"/>
</dbReference>
<dbReference type="InterPro" id="IPR036388">
    <property type="entry name" value="WH-like_DNA-bd_sf"/>
</dbReference>
<evidence type="ECO:0000259" key="4">
    <source>
        <dbReference type="PROSITE" id="PS50949"/>
    </source>
</evidence>
<keyword evidence="1" id="KW-0805">Transcription regulation</keyword>
<keyword evidence="3" id="KW-0804">Transcription</keyword>
<sequence>MKKNLLTLDVALSKEIKYMLKEEHYLPGDKLPSERKLAELFHVQRLTVRGALNLLLQDKTIISKPRSGYYVAPKRILQSIRNFSLHSEEDSGQLTYELYDFKKIEADNYLASEMLLPEKSKIYKIVWLYSDSTQPICINTTYIPEYIYPDLTQQIAASAPAIDLITNNCQITLAKSNQKVTLLYADTKTAQILNIPVDSPLMKYKGLMYDKQGHLAVFFENNMLIDRFGFIREVVL</sequence>
<dbReference type="Gene3D" id="1.10.10.10">
    <property type="entry name" value="Winged helix-like DNA-binding domain superfamily/Winged helix DNA-binding domain"/>
    <property type="match status" value="1"/>
</dbReference>
<dbReference type="RefSeq" id="WP_055158236.1">
    <property type="nucleotide sequence ID" value="NZ_CYXR01000027.1"/>
</dbReference>